<accession>A0A9N9APQ3</accession>
<dbReference type="AlphaFoldDB" id="A0A9N9APQ3"/>
<comment type="caution">
    <text evidence="2">The sequence shown here is derived from an EMBL/GenBank/DDBJ whole genome shotgun (WGS) entry which is preliminary data.</text>
</comment>
<sequence>MEPTTETTPLLTTTQTVTSNYEENSTSYGSTMIYIDDNGNQHEVIKRTQNFC</sequence>
<name>A0A9N9APQ3_9GLOM</name>
<proteinExistence type="predicted"/>
<gene>
    <name evidence="2" type="ORF">ALEPTO_LOCUS5284</name>
</gene>
<evidence type="ECO:0000256" key="1">
    <source>
        <dbReference type="SAM" id="MobiDB-lite"/>
    </source>
</evidence>
<evidence type="ECO:0000313" key="2">
    <source>
        <dbReference type="EMBL" id="CAG8538367.1"/>
    </source>
</evidence>
<evidence type="ECO:0000313" key="3">
    <source>
        <dbReference type="Proteomes" id="UP000789508"/>
    </source>
</evidence>
<dbReference type="EMBL" id="CAJVPS010001446">
    <property type="protein sequence ID" value="CAG8538367.1"/>
    <property type="molecule type" value="Genomic_DNA"/>
</dbReference>
<dbReference type="Proteomes" id="UP000789508">
    <property type="component" value="Unassembled WGS sequence"/>
</dbReference>
<keyword evidence="3" id="KW-1185">Reference proteome</keyword>
<organism evidence="2 3">
    <name type="scientific">Ambispora leptoticha</name>
    <dbReference type="NCBI Taxonomy" id="144679"/>
    <lineage>
        <taxon>Eukaryota</taxon>
        <taxon>Fungi</taxon>
        <taxon>Fungi incertae sedis</taxon>
        <taxon>Mucoromycota</taxon>
        <taxon>Glomeromycotina</taxon>
        <taxon>Glomeromycetes</taxon>
        <taxon>Archaeosporales</taxon>
        <taxon>Ambisporaceae</taxon>
        <taxon>Ambispora</taxon>
    </lineage>
</organism>
<reference evidence="2" key="1">
    <citation type="submission" date="2021-06" db="EMBL/GenBank/DDBJ databases">
        <authorList>
            <person name="Kallberg Y."/>
            <person name="Tangrot J."/>
            <person name="Rosling A."/>
        </authorList>
    </citation>
    <scope>NUCLEOTIDE SEQUENCE</scope>
    <source>
        <strain evidence="2">FL130A</strain>
    </source>
</reference>
<feature type="compositionally biased region" description="Low complexity" evidence="1">
    <location>
        <begin position="1"/>
        <end position="18"/>
    </location>
</feature>
<feature type="region of interest" description="Disordered" evidence="1">
    <location>
        <begin position="1"/>
        <end position="23"/>
    </location>
</feature>
<protein>
    <submittedName>
        <fullName evidence="2">3334_t:CDS:1</fullName>
    </submittedName>
</protein>